<dbReference type="GO" id="GO:0071424">
    <property type="term" value="F:rRNA (cytosine-N4-)-methyltransferase activity"/>
    <property type="evidence" value="ECO:0007669"/>
    <property type="project" value="TreeGrafter"/>
</dbReference>
<dbReference type="NCBIfam" id="TIGR00006">
    <property type="entry name" value="16S rRNA (cytosine(1402)-N(4))-methyltransferase RsmH"/>
    <property type="match status" value="1"/>
</dbReference>
<dbReference type="Pfam" id="PF01795">
    <property type="entry name" value="Methyltransf_5"/>
    <property type="match status" value="1"/>
</dbReference>
<dbReference type="GO" id="GO:0070475">
    <property type="term" value="P:rRNA base methylation"/>
    <property type="evidence" value="ECO:0007669"/>
    <property type="project" value="TreeGrafter"/>
</dbReference>
<evidence type="ECO:0000256" key="2">
    <source>
        <dbReference type="ARBA" id="ARBA00022552"/>
    </source>
</evidence>
<keyword evidence="4 6" id="KW-0808">Transferase</keyword>
<gene>
    <name evidence="6" type="ORF">A3I56_05110</name>
</gene>
<dbReference type="SUPFAM" id="SSF53335">
    <property type="entry name" value="S-adenosyl-L-methionine-dependent methyltransferases"/>
    <property type="match status" value="1"/>
</dbReference>
<protein>
    <submittedName>
        <fullName evidence="6">16S rRNA (Cytosine(1402)-N(4))-methyltransferase</fullName>
    </submittedName>
</protein>
<dbReference type="PANTHER" id="PTHR11265">
    <property type="entry name" value="S-ADENOSYL-METHYLTRANSFERASE MRAW"/>
    <property type="match status" value="1"/>
</dbReference>
<dbReference type="InterPro" id="IPR023397">
    <property type="entry name" value="SAM-dep_MeTrfase_MraW_recog"/>
</dbReference>
<evidence type="ECO:0000256" key="1">
    <source>
        <dbReference type="ARBA" id="ARBA00010396"/>
    </source>
</evidence>
<dbReference type="InterPro" id="IPR002903">
    <property type="entry name" value="RsmH"/>
</dbReference>
<keyword evidence="5" id="KW-0949">S-adenosyl-L-methionine</keyword>
<reference evidence="6 7" key="1">
    <citation type="journal article" date="2016" name="Nat. Commun.">
        <title>Thousands of microbial genomes shed light on interconnected biogeochemical processes in an aquifer system.</title>
        <authorList>
            <person name="Anantharaman K."/>
            <person name="Brown C.T."/>
            <person name="Hug L.A."/>
            <person name="Sharon I."/>
            <person name="Castelle C.J."/>
            <person name="Probst A.J."/>
            <person name="Thomas B.C."/>
            <person name="Singh A."/>
            <person name="Wilkins M.J."/>
            <person name="Karaoz U."/>
            <person name="Brodie E.L."/>
            <person name="Williams K.H."/>
            <person name="Hubbard S.S."/>
            <person name="Banfield J.F."/>
        </authorList>
    </citation>
    <scope>NUCLEOTIDE SEQUENCE [LARGE SCALE GENOMIC DNA]</scope>
</reference>
<sequence length="257" mass="29398">MQVKKDGRYIDATFGMGGHAREILKGGANVLGIDWDEEAVRALPDPAVKVVVGNYADIKRIAEENDFVPVDGIILDLGLSMWQIRESGRGFSYEKDDELLDMRLSNLLSITASDIVNSYSLEELYEIFSKYSEEVNSWPIIRSLDRFRRMKRIMTVGELKEAIRIVTKSDATLARVFQALRMKVNHELENIRSAIINSYEILIPGGRLAVITFHPTEDRLIKRLIREQGYKGVRTRRIRAPQSFERSAQLRVITKNI</sequence>
<proteinExistence type="inferred from homology"/>
<dbReference type="EMBL" id="MGBC01000040">
    <property type="protein sequence ID" value="OGK59608.1"/>
    <property type="molecule type" value="Genomic_DNA"/>
</dbReference>
<comment type="similarity">
    <text evidence="1">Belongs to the methyltransferase superfamily. RsmH family.</text>
</comment>
<evidence type="ECO:0000256" key="5">
    <source>
        <dbReference type="ARBA" id="ARBA00022691"/>
    </source>
</evidence>
<dbReference type="Gene3D" id="3.40.50.150">
    <property type="entry name" value="Vaccinia Virus protein VP39"/>
    <property type="match status" value="1"/>
</dbReference>
<evidence type="ECO:0000313" key="6">
    <source>
        <dbReference type="EMBL" id="OGK59608.1"/>
    </source>
</evidence>
<evidence type="ECO:0000313" key="7">
    <source>
        <dbReference type="Proteomes" id="UP000176269"/>
    </source>
</evidence>
<dbReference type="AlphaFoldDB" id="A0A1F7JVJ4"/>
<comment type="caution">
    <text evidence="6">The sequence shown here is derived from an EMBL/GenBank/DDBJ whole genome shotgun (WGS) entry which is preliminary data.</text>
</comment>
<dbReference type="PANTHER" id="PTHR11265:SF0">
    <property type="entry name" value="12S RRNA N4-METHYLCYTIDINE METHYLTRANSFERASE"/>
    <property type="match status" value="1"/>
</dbReference>
<name>A0A1F7JVJ4_9BACT</name>
<evidence type="ECO:0000256" key="3">
    <source>
        <dbReference type="ARBA" id="ARBA00022603"/>
    </source>
</evidence>
<dbReference type="Gene3D" id="1.10.150.170">
    <property type="entry name" value="Putative methyltransferase TM0872, insert domain"/>
    <property type="match status" value="1"/>
</dbReference>
<keyword evidence="2" id="KW-0698">rRNA processing</keyword>
<dbReference type="Proteomes" id="UP000176269">
    <property type="component" value="Unassembled WGS sequence"/>
</dbReference>
<accession>A0A1F7JVJ4</accession>
<evidence type="ECO:0000256" key="4">
    <source>
        <dbReference type="ARBA" id="ARBA00022679"/>
    </source>
</evidence>
<organism evidence="6 7">
    <name type="scientific">Candidatus Roizmanbacteria bacterium RIFCSPLOWO2_02_FULL_43_10</name>
    <dbReference type="NCBI Taxonomy" id="1802078"/>
    <lineage>
        <taxon>Bacteria</taxon>
        <taxon>Candidatus Roizmaniibacteriota</taxon>
    </lineage>
</organism>
<dbReference type="SUPFAM" id="SSF81799">
    <property type="entry name" value="Putative methyltransferase TM0872, insert domain"/>
    <property type="match status" value="1"/>
</dbReference>
<keyword evidence="3 6" id="KW-0489">Methyltransferase</keyword>
<dbReference type="CDD" id="cd02440">
    <property type="entry name" value="AdoMet_MTases"/>
    <property type="match status" value="1"/>
</dbReference>
<dbReference type="GO" id="GO:0005737">
    <property type="term" value="C:cytoplasm"/>
    <property type="evidence" value="ECO:0007669"/>
    <property type="project" value="TreeGrafter"/>
</dbReference>
<dbReference type="InterPro" id="IPR029063">
    <property type="entry name" value="SAM-dependent_MTases_sf"/>
</dbReference>